<feature type="compositionally biased region" description="Pro residues" evidence="1">
    <location>
        <begin position="131"/>
        <end position="143"/>
    </location>
</feature>
<feature type="region of interest" description="Disordered" evidence="1">
    <location>
        <begin position="81"/>
        <end position="175"/>
    </location>
</feature>
<organism evidence="2 3">
    <name type="scientific">Salix dunnii</name>
    <dbReference type="NCBI Taxonomy" id="1413687"/>
    <lineage>
        <taxon>Eukaryota</taxon>
        <taxon>Viridiplantae</taxon>
        <taxon>Streptophyta</taxon>
        <taxon>Embryophyta</taxon>
        <taxon>Tracheophyta</taxon>
        <taxon>Spermatophyta</taxon>
        <taxon>Magnoliopsida</taxon>
        <taxon>eudicotyledons</taxon>
        <taxon>Gunneridae</taxon>
        <taxon>Pentapetalae</taxon>
        <taxon>rosids</taxon>
        <taxon>fabids</taxon>
        <taxon>Malpighiales</taxon>
        <taxon>Salicaceae</taxon>
        <taxon>Saliceae</taxon>
        <taxon>Salix</taxon>
    </lineage>
</organism>
<name>A0A835J0U6_9ROSI</name>
<evidence type="ECO:0000313" key="2">
    <source>
        <dbReference type="EMBL" id="KAF9660930.1"/>
    </source>
</evidence>
<comment type="caution">
    <text evidence="2">The sequence shown here is derived from an EMBL/GenBank/DDBJ whole genome shotgun (WGS) entry which is preliminary data.</text>
</comment>
<feature type="compositionally biased region" description="Basic and acidic residues" evidence="1">
    <location>
        <begin position="103"/>
        <end position="130"/>
    </location>
</feature>
<protein>
    <submittedName>
        <fullName evidence="2">Uncharacterized protein</fullName>
    </submittedName>
</protein>
<proteinExistence type="predicted"/>
<dbReference type="Proteomes" id="UP000657918">
    <property type="component" value="Unassembled WGS sequence"/>
</dbReference>
<gene>
    <name evidence="2" type="ORF">SADUNF_Sadunf19G0014900</name>
</gene>
<dbReference type="EMBL" id="JADGMS010000019">
    <property type="protein sequence ID" value="KAF9660930.1"/>
    <property type="molecule type" value="Genomic_DNA"/>
</dbReference>
<keyword evidence="3" id="KW-1185">Reference proteome</keyword>
<accession>A0A835J0U6</accession>
<reference evidence="2 3" key="1">
    <citation type="submission" date="2020-10" db="EMBL/GenBank/DDBJ databases">
        <title>Plant Genome Project.</title>
        <authorList>
            <person name="Zhang R.-G."/>
        </authorList>
    </citation>
    <scope>NUCLEOTIDE SEQUENCE [LARGE SCALE GENOMIC DNA]</scope>
    <source>
        <strain evidence="2">FAFU-HL-1</strain>
        <tissue evidence="2">Leaf</tissue>
    </source>
</reference>
<evidence type="ECO:0000256" key="1">
    <source>
        <dbReference type="SAM" id="MobiDB-lite"/>
    </source>
</evidence>
<dbReference type="AlphaFoldDB" id="A0A835J0U6"/>
<feature type="compositionally biased region" description="Basic and acidic residues" evidence="1">
    <location>
        <begin position="145"/>
        <end position="156"/>
    </location>
</feature>
<feature type="compositionally biased region" description="Basic and acidic residues" evidence="1">
    <location>
        <begin position="166"/>
        <end position="175"/>
    </location>
</feature>
<evidence type="ECO:0000313" key="3">
    <source>
        <dbReference type="Proteomes" id="UP000657918"/>
    </source>
</evidence>
<sequence length="175" mass="18272">MLVIGPVGGICVVGVVCVAEPVMPSITALTICTRSPGSTYCGGTPVGIVYGWAPDLSCYSTVTEGTPSVCLGLSPSPTIAASPCKVSDGKEPTESDEAPTEQVKLETSETEKPTELEVHKEEPSAVKEEPPAAPPTPPPPPAEPKTTETIEEKKPVQTETKTTETVGEKEPEETR</sequence>